<reference evidence="3" key="1">
    <citation type="journal article" date="2019" name="Int. J. Syst. Evol. Microbiol.">
        <title>The Global Catalogue of Microorganisms (GCM) 10K type strain sequencing project: providing services to taxonomists for standard genome sequencing and annotation.</title>
        <authorList>
            <consortium name="The Broad Institute Genomics Platform"/>
            <consortium name="The Broad Institute Genome Sequencing Center for Infectious Disease"/>
            <person name="Wu L."/>
            <person name="Ma J."/>
        </authorList>
    </citation>
    <scope>NUCLEOTIDE SEQUENCE [LARGE SCALE GENOMIC DNA]</scope>
    <source>
        <strain evidence="3">CCUG 62215</strain>
    </source>
</reference>
<comment type="caution">
    <text evidence="2">The sequence shown here is derived from an EMBL/GenBank/DDBJ whole genome shotgun (WGS) entry which is preliminary data.</text>
</comment>
<protein>
    <recommendedName>
        <fullName evidence="4">O-Antigen ligase</fullName>
    </recommendedName>
</protein>
<dbReference type="EMBL" id="JBHTJL010000009">
    <property type="protein sequence ID" value="MFD1062571.1"/>
    <property type="molecule type" value="Genomic_DNA"/>
</dbReference>
<sequence length="166" mass="19511">MSFIFSKTNLGYRFIEEYQSVLVSKDLKDKTVPISKKNLRLISADIFFNQQLSDIVFGLGAGNVQEYLDIKYRYYLQTTNRTGFKGLNYHNQFFQTIGDTGIIGFFILGYIFLYCFKEARSSNSKKFVAFLTITLLYFSIESFFETQRGVMLYAYFNSFFFFLDKD</sequence>
<proteinExistence type="predicted"/>
<feature type="transmembrane region" description="Helical" evidence="1">
    <location>
        <begin position="93"/>
        <end position="115"/>
    </location>
</feature>
<keyword evidence="1" id="KW-1133">Transmembrane helix</keyword>
<keyword evidence="3" id="KW-1185">Reference proteome</keyword>
<evidence type="ECO:0000313" key="3">
    <source>
        <dbReference type="Proteomes" id="UP001597013"/>
    </source>
</evidence>
<organism evidence="2 3">
    <name type="scientific">Winogradskyella litorisediminis</name>
    <dbReference type="NCBI Taxonomy" id="1156618"/>
    <lineage>
        <taxon>Bacteria</taxon>
        <taxon>Pseudomonadati</taxon>
        <taxon>Bacteroidota</taxon>
        <taxon>Flavobacteriia</taxon>
        <taxon>Flavobacteriales</taxon>
        <taxon>Flavobacteriaceae</taxon>
        <taxon>Winogradskyella</taxon>
    </lineage>
</organism>
<name>A0ABW3N7R4_9FLAO</name>
<evidence type="ECO:0000313" key="2">
    <source>
        <dbReference type="EMBL" id="MFD1062571.1"/>
    </source>
</evidence>
<evidence type="ECO:0000256" key="1">
    <source>
        <dbReference type="SAM" id="Phobius"/>
    </source>
</evidence>
<feature type="transmembrane region" description="Helical" evidence="1">
    <location>
        <begin position="127"/>
        <end position="144"/>
    </location>
</feature>
<accession>A0ABW3N7R4</accession>
<gene>
    <name evidence="2" type="ORF">ACFQ1Q_04875</name>
</gene>
<keyword evidence="1" id="KW-0472">Membrane</keyword>
<evidence type="ECO:0008006" key="4">
    <source>
        <dbReference type="Google" id="ProtNLM"/>
    </source>
</evidence>
<dbReference type="Proteomes" id="UP001597013">
    <property type="component" value="Unassembled WGS sequence"/>
</dbReference>
<dbReference type="RefSeq" id="WP_386128553.1">
    <property type="nucleotide sequence ID" value="NZ_JBHTJL010000009.1"/>
</dbReference>
<keyword evidence="1" id="KW-0812">Transmembrane</keyword>